<dbReference type="InterPro" id="IPR056823">
    <property type="entry name" value="TEN-like_YD-shell"/>
</dbReference>
<dbReference type="InterPro" id="IPR050708">
    <property type="entry name" value="T6SS_VgrG/RHS"/>
</dbReference>
<dbReference type="PANTHER" id="PTHR32305:SF15">
    <property type="entry name" value="PROTEIN RHSA-RELATED"/>
    <property type="match status" value="1"/>
</dbReference>
<dbReference type="EMBL" id="QGHC01000001">
    <property type="protein sequence ID" value="PWK93070.1"/>
    <property type="molecule type" value="Genomic_DNA"/>
</dbReference>
<evidence type="ECO:0000313" key="4">
    <source>
        <dbReference type="Proteomes" id="UP000245812"/>
    </source>
</evidence>
<protein>
    <submittedName>
        <fullName evidence="3">RHS repeat-associated protein</fullName>
    </submittedName>
</protein>
<dbReference type="RefSeq" id="WP_170211478.1">
    <property type="nucleotide sequence ID" value="NZ_MSZV01000027.1"/>
</dbReference>
<reference evidence="3 4" key="1">
    <citation type="submission" date="2018-05" db="EMBL/GenBank/DDBJ databases">
        <title>Genomic Encyclopedia of Type Strains, Phase IV (KMG-IV): sequencing the most valuable type-strain genomes for metagenomic binning, comparative biology and taxonomic classification.</title>
        <authorList>
            <person name="Goeker M."/>
        </authorList>
    </citation>
    <scope>NUCLEOTIDE SEQUENCE [LARGE SCALE GENOMIC DNA]</scope>
    <source>
        <strain evidence="3 4">DSM 14263</strain>
    </source>
</reference>
<organism evidence="3 4">
    <name type="scientific">Fulvimonas soli</name>
    <dbReference type="NCBI Taxonomy" id="155197"/>
    <lineage>
        <taxon>Bacteria</taxon>
        <taxon>Pseudomonadati</taxon>
        <taxon>Pseudomonadota</taxon>
        <taxon>Gammaproteobacteria</taxon>
        <taxon>Lysobacterales</taxon>
        <taxon>Rhodanobacteraceae</taxon>
        <taxon>Fulvimonas</taxon>
    </lineage>
</organism>
<dbReference type="InterPro" id="IPR022385">
    <property type="entry name" value="Rhs_assc_core"/>
</dbReference>
<dbReference type="AlphaFoldDB" id="A0A316IJF3"/>
<dbReference type="NCBIfam" id="TIGR03696">
    <property type="entry name" value="Rhs_assc_core"/>
    <property type="match status" value="1"/>
</dbReference>
<comment type="caution">
    <text evidence="3">The sequence shown here is derived from an EMBL/GenBank/DDBJ whole genome shotgun (WGS) entry which is preliminary data.</text>
</comment>
<name>A0A316IJF3_9GAMM</name>
<evidence type="ECO:0000313" key="3">
    <source>
        <dbReference type="EMBL" id="PWK93070.1"/>
    </source>
</evidence>
<dbReference type="PANTHER" id="PTHR32305">
    <property type="match status" value="1"/>
</dbReference>
<feature type="domain" description="Teneurin-like YD-shell" evidence="2">
    <location>
        <begin position="24"/>
        <end position="122"/>
    </location>
</feature>
<keyword evidence="4" id="KW-1185">Reference proteome</keyword>
<evidence type="ECO:0000259" key="2">
    <source>
        <dbReference type="Pfam" id="PF25023"/>
    </source>
</evidence>
<dbReference type="Gene3D" id="2.180.10.10">
    <property type="entry name" value="RHS repeat-associated core"/>
    <property type="match status" value="1"/>
</dbReference>
<accession>A0A316IJF3</accession>
<dbReference type="Proteomes" id="UP000245812">
    <property type="component" value="Unassembled WGS sequence"/>
</dbReference>
<evidence type="ECO:0000256" key="1">
    <source>
        <dbReference type="ARBA" id="ARBA00022737"/>
    </source>
</evidence>
<dbReference type="Pfam" id="PF25023">
    <property type="entry name" value="TEN_YD-shell"/>
    <property type="match status" value="1"/>
</dbReference>
<keyword evidence="1" id="KW-0677">Repeat</keyword>
<gene>
    <name evidence="3" type="ORF">C7456_101423</name>
</gene>
<proteinExistence type="predicted"/>
<sequence>MRRGGAWLAWLVLVLWSAGLWAKTVHYYYTDPQGTVLAKTDASGHILVRSDYRPYGRPVQAQGALPAGPGYTGHVNDPDTGLVYMQARYYDPEARMLSVDPVAPAPGDVFGFNRYAYANNNPYRFTDPDGRQSVGEMIDSAAEGCGAISCAGWAAAKAGWMVFGAEGVSQVADKGAGASTGDKVMAGIEVATLGLGGKVGAGVRAVEGAAKWLAPAARMSRQVAREFGVAGTAAKNGSGTVFKLADGKVTVRVMESGGGRANYLRVSVEGKGSVDAAGKLSSDKGATHIPINNDSLKLIQDVVKRYTE</sequence>